<dbReference type="RefSeq" id="WP_007320782.1">
    <property type="nucleotide sequence ID" value="NZ_BAEE01000016.1"/>
</dbReference>
<dbReference type="InterPro" id="IPR002549">
    <property type="entry name" value="AI-2E-like"/>
</dbReference>
<dbReference type="Proteomes" id="UP000035088">
    <property type="component" value="Unassembled WGS sequence"/>
</dbReference>
<dbReference type="PANTHER" id="PTHR21716:SF4">
    <property type="entry name" value="TRANSMEMBRANE PROTEIN 245"/>
    <property type="match status" value="1"/>
</dbReference>
<keyword evidence="4 6" id="KW-1133">Transmembrane helix</keyword>
<evidence type="ECO:0000256" key="2">
    <source>
        <dbReference type="ARBA" id="ARBA00009773"/>
    </source>
</evidence>
<evidence type="ECO:0000256" key="5">
    <source>
        <dbReference type="ARBA" id="ARBA00023136"/>
    </source>
</evidence>
<protein>
    <recommendedName>
        <fullName evidence="9">AI-2E family transporter</fullName>
    </recommendedName>
</protein>
<evidence type="ECO:0000256" key="1">
    <source>
        <dbReference type="ARBA" id="ARBA00004141"/>
    </source>
</evidence>
<dbReference type="Pfam" id="PF01594">
    <property type="entry name" value="AI-2E_transport"/>
    <property type="match status" value="1"/>
</dbReference>
<evidence type="ECO:0000256" key="6">
    <source>
        <dbReference type="SAM" id="Phobius"/>
    </source>
</evidence>
<keyword evidence="3 6" id="KW-0812">Transmembrane</keyword>
<dbReference type="OrthoDB" id="5348369at2"/>
<sequence>MLAEFSPTERRALGVMTAIALLFGAYFLRHYLVLIGFAAVLAYLFSPIYRRLAKRMSSGAASALTLISAIAIVAIPLGAVITLAGVQIAQMVDSVRTWLQTADLNQLGQRLLESINRFTEKLPFINVEPLTMDKLREMVSNVAEAGGKFALGFARDSAGGLATTVTMAIIFIYVFIALLTNGPKVVDAFKDLNPLGPEVSDLYLTKIGSMVRATVGGQFVIAFVQGFAGAVSIYIAGIHQAFFMFVIFLTVLSVIPLGSGIVTIPLGIGMALTGNVAGGVFVVLFHLLVITNIDNVLRPMLVPRNAYLHPALMLLAVFAGLGMFGFAGIVFGPVLMILIVTTVNMYRAVYKGAEWIDDAGPDDEDDEKKPSFWSRLFRRADAKTVGDVVDA</sequence>
<feature type="transmembrane region" description="Helical" evidence="6">
    <location>
        <begin position="64"/>
        <end position="89"/>
    </location>
</feature>
<comment type="similarity">
    <text evidence="2">Belongs to the autoinducer-2 exporter (AI-2E) (TC 2.A.86) family.</text>
</comment>
<feature type="transmembrane region" description="Helical" evidence="6">
    <location>
        <begin position="276"/>
        <end position="293"/>
    </location>
</feature>
<feature type="transmembrane region" description="Helical" evidence="6">
    <location>
        <begin position="242"/>
        <end position="264"/>
    </location>
</feature>
<name>G7GYN0_9ACTN</name>
<dbReference type="EMBL" id="BAEE01000016">
    <property type="protein sequence ID" value="GAB08705.1"/>
    <property type="molecule type" value="Genomic_DNA"/>
</dbReference>
<organism evidence="7 8">
    <name type="scientific">Gordonia araii NBRC 100433</name>
    <dbReference type="NCBI Taxonomy" id="1073574"/>
    <lineage>
        <taxon>Bacteria</taxon>
        <taxon>Bacillati</taxon>
        <taxon>Actinomycetota</taxon>
        <taxon>Actinomycetes</taxon>
        <taxon>Mycobacteriales</taxon>
        <taxon>Gordoniaceae</taxon>
        <taxon>Gordonia</taxon>
    </lineage>
</organism>
<accession>G7GYN0</accession>
<comment type="subcellular location">
    <subcellularLocation>
        <location evidence="1">Membrane</location>
        <topology evidence="1">Multi-pass membrane protein</topology>
    </subcellularLocation>
</comment>
<comment type="caution">
    <text evidence="7">The sequence shown here is derived from an EMBL/GenBank/DDBJ whole genome shotgun (WGS) entry which is preliminary data.</text>
</comment>
<keyword evidence="5 6" id="KW-0472">Membrane</keyword>
<keyword evidence="8" id="KW-1185">Reference proteome</keyword>
<dbReference type="GO" id="GO:0016020">
    <property type="term" value="C:membrane"/>
    <property type="evidence" value="ECO:0007669"/>
    <property type="project" value="UniProtKB-SubCell"/>
</dbReference>
<dbReference type="PANTHER" id="PTHR21716">
    <property type="entry name" value="TRANSMEMBRANE PROTEIN"/>
    <property type="match status" value="1"/>
</dbReference>
<evidence type="ECO:0000313" key="8">
    <source>
        <dbReference type="Proteomes" id="UP000035088"/>
    </source>
</evidence>
<evidence type="ECO:0000313" key="7">
    <source>
        <dbReference type="EMBL" id="GAB08705.1"/>
    </source>
</evidence>
<reference evidence="7 8" key="1">
    <citation type="submission" date="2011-11" db="EMBL/GenBank/DDBJ databases">
        <title>Whole genome shotgun sequence of Gordonia araii NBRC 100433.</title>
        <authorList>
            <person name="Yoshida Y."/>
            <person name="Hosoyama A."/>
            <person name="Tsuchikane K."/>
            <person name="Katsumata H."/>
            <person name="Yamazaki S."/>
            <person name="Fujita N."/>
        </authorList>
    </citation>
    <scope>NUCLEOTIDE SEQUENCE [LARGE SCALE GENOMIC DNA]</scope>
    <source>
        <strain evidence="7 8">NBRC 100433</strain>
    </source>
</reference>
<feature type="transmembrane region" description="Helical" evidence="6">
    <location>
        <begin position="313"/>
        <end position="341"/>
    </location>
</feature>
<evidence type="ECO:0008006" key="9">
    <source>
        <dbReference type="Google" id="ProtNLM"/>
    </source>
</evidence>
<dbReference type="AlphaFoldDB" id="G7GYN0"/>
<proteinExistence type="inferred from homology"/>
<feature type="transmembrane region" description="Helical" evidence="6">
    <location>
        <begin position="158"/>
        <end position="180"/>
    </location>
</feature>
<feature type="transmembrane region" description="Helical" evidence="6">
    <location>
        <begin position="215"/>
        <end position="236"/>
    </location>
</feature>
<feature type="transmembrane region" description="Helical" evidence="6">
    <location>
        <begin position="34"/>
        <end position="52"/>
    </location>
</feature>
<feature type="transmembrane region" description="Helical" evidence="6">
    <location>
        <begin position="12"/>
        <end position="28"/>
    </location>
</feature>
<evidence type="ECO:0000256" key="4">
    <source>
        <dbReference type="ARBA" id="ARBA00022989"/>
    </source>
</evidence>
<gene>
    <name evidence="7" type="ORF">GOARA_016_00090</name>
</gene>
<evidence type="ECO:0000256" key="3">
    <source>
        <dbReference type="ARBA" id="ARBA00022692"/>
    </source>
</evidence>